<dbReference type="Proteomes" id="UP000299102">
    <property type="component" value="Unassembled WGS sequence"/>
</dbReference>
<reference evidence="1 2" key="1">
    <citation type="journal article" date="2019" name="Commun. Biol.">
        <title>The bagworm genome reveals a unique fibroin gene that provides high tensile strength.</title>
        <authorList>
            <person name="Kono N."/>
            <person name="Nakamura H."/>
            <person name="Ohtoshi R."/>
            <person name="Tomita M."/>
            <person name="Numata K."/>
            <person name="Arakawa K."/>
        </authorList>
    </citation>
    <scope>NUCLEOTIDE SEQUENCE [LARGE SCALE GENOMIC DNA]</scope>
</reference>
<keyword evidence="2" id="KW-1185">Reference proteome</keyword>
<proteinExistence type="predicted"/>
<dbReference type="EMBL" id="BGZK01001519">
    <property type="protein sequence ID" value="GBP81590.1"/>
    <property type="molecule type" value="Genomic_DNA"/>
</dbReference>
<organism evidence="1 2">
    <name type="scientific">Eumeta variegata</name>
    <name type="common">Bagworm moth</name>
    <name type="synonym">Eumeta japonica</name>
    <dbReference type="NCBI Taxonomy" id="151549"/>
    <lineage>
        <taxon>Eukaryota</taxon>
        <taxon>Metazoa</taxon>
        <taxon>Ecdysozoa</taxon>
        <taxon>Arthropoda</taxon>
        <taxon>Hexapoda</taxon>
        <taxon>Insecta</taxon>
        <taxon>Pterygota</taxon>
        <taxon>Neoptera</taxon>
        <taxon>Endopterygota</taxon>
        <taxon>Lepidoptera</taxon>
        <taxon>Glossata</taxon>
        <taxon>Ditrysia</taxon>
        <taxon>Tineoidea</taxon>
        <taxon>Psychidae</taxon>
        <taxon>Oiketicinae</taxon>
        <taxon>Eumeta</taxon>
    </lineage>
</organism>
<accession>A0A4C1Z230</accession>
<name>A0A4C1Z230_EUMVA</name>
<protein>
    <submittedName>
        <fullName evidence="1">Uncharacterized protein</fullName>
    </submittedName>
</protein>
<comment type="caution">
    <text evidence="1">The sequence shown here is derived from an EMBL/GenBank/DDBJ whole genome shotgun (WGS) entry which is preliminary data.</text>
</comment>
<evidence type="ECO:0000313" key="1">
    <source>
        <dbReference type="EMBL" id="GBP81590.1"/>
    </source>
</evidence>
<dbReference type="AlphaFoldDB" id="A0A4C1Z230"/>
<evidence type="ECO:0000313" key="2">
    <source>
        <dbReference type="Proteomes" id="UP000299102"/>
    </source>
</evidence>
<sequence>MKIYIDVRQQRSARAPPAALLRPLCSEIDTQAVTAYGMTHAVMPPSTSPLSTPLCVRILRRFTIVRTLRTPSPTREELQLAANGRKSNRIPKLDSRGRRVRYYCVIDIGSSISGLYSVNVDAQTNTVTR</sequence>
<gene>
    <name evidence="1" type="ORF">EVAR_62077_1</name>
</gene>